<comment type="caution">
    <text evidence="4">The sequence shown here is derived from an EMBL/GenBank/DDBJ whole genome shotgun (WGS) entry which is preliminary data.</text>
</comment>
<dbReference type="Gene3D" id="3.30.2290.10">
    <property type="entry name" value="PmbA/TldD superfamily"/>
    <property type="match status" value="1"/>
</dbReference>
<sequence>MDEAVIDASEAVLERLETDDDVAYAAVGGVDRRVADAVVADGRVRSANDLRETGVWWRLFADGAADYRYVTTLDDDHVEEVIARSLRSARMLDQSTPASYDWGTVHRATHPGWGESNGRGTTDGGDTDDREAVDDGRAVGDGEAADDGEGRAVPADARAERVRTALADAFDGVDVDLDRSRATLRDERVETLVSTTTGSAVRTTLDRASVETTVVPAGGPTLHRHDGATTGERFLDSLADRFADLASRTREAAAADEVALDASPLAGGGRADVVLGPLAAGELLHHLSHYFETDLAYFGSSPVDVGDRLGPESLSVADAVPPGSWAARAYDAEPRPTQPVSLVDDGVVRSRLHDVSTAIEEETHPAGHLLPALGFDGPPRIHARHLDVAAGGASETALRADADLYVERLGTPRFGNEATRTKRASTMPPSPLYAKDIAESTPAEFADEADDQSLHLPVDEGYLLDGGDRAARVTGVDLTFAPADLRAATLGGTRRTLTGTCEKHKTRLPFAVTAPAVRLPLVVRG</sequence>
<dbReference type="Pfam" id="PF19289">
    <property type="entry name" value="PmbA_TldD_3rd"/>
    <property type="match status" value="1"/>
</dbReference>
<comment type="similarity">
    <text evidence="1">Belongs to the peptidase U62 family.</text>
</comment>
<dbReference type="OrthoDB" id="98233at2157"/>
<dbReference type="PANTHER" id="PTHR30624">
    <property type="entry name" value="UNCHARACTERIZED PROTEIN TLDD AND PMBA"/>
    <property type="match status" value="1"/>
</dbReference>
<dbReference type="InterPro" id="IPR045569">
    <property type="entry name" value="Metalloprtase-TldD/E_C"/>
</dbReference>
<evidence type="ECO:0000259" key="3">
    <source>
        <dbReference type="Pfam" id="PF19289"/>
    </source>
</evidence>
<dbReference type="PANTHER" id="PTHR30624:SF0">
    <property type="entry name" value="METALLOPROTEASE SLR0863"/>
    <property type="match status" value="1"/>
</dbReference>
<dbReference type="RefSeq" id="WP_023394261.1">
    <property type="nucleotide sequence ID" value="NZ_ASGZ01000028.1"/>
</dbReference>
<feature type="domain" description="Metalloprotease TldD/E C-terminal" evidence="3">
    <location>
        <begin position="269"/>
        <end position="408"/>
    </location>
</feature>
<reference evidence="4 5" key="1">
    <citation type="journal article" date="2013" name="Genome Announc.">
        <title>Draft Genome Sequence of 'Candidatus Halobonum tyrrellensis' Strain G22, Isolated from the Hypersaline Waters of Lake Tyrrell, Australia.</title>
        <authorList>
            <person name="Ugalde J.A."/>
            <person name="Narasingarao P."/>
            <person name="Kuo S."/>
            <person name="Podell S."/>
            <person name="Allen E.E."/>
        </authorList>
    </citation>
    <scope>NUCLEOTIDE SEQUENCE [LARGE SCALE GENOMIC DNA]</scope>
    <source>
        <strain evidence="4 5">G22</strain>
    </source>
</reference>
<organism evidence="4 5">
    <name type="scientific">Candidatus Halobonum tyrrellensis G22</name>
    <dbReference type="NCBI Taxonomy" id="1324957"/>
    <lineage>
        <taxon>Archaea</taxon>
        <taxon>Methanobacteriati</taxon>
        <taxon>Methanobacteriota</taxon>
        <taxon>Stenosarchaea group</taxon>
        <taxon>Halobacteria</taxon>
        <taxon>Halobacteriales</taxon>
        <taxon>Haloferacaceae</taxon>
        <taxon>Candidatus Halobonum</taxon>
    </lineage>
</organism>
<dbReference type="AlphaFoldDB" id="V4IZB5"/>
<dbReference type="eggNOG" id="arCOG00321">
    <property type="taxonomic scope" value="Archaea"/>
</dbReference>
<dbReference type="InterPro" id="IPR035068">
    <property type="entry name" value="TldD/PmbA_N"/>
</dbReference>
<evidence type="ECO:0000256" key="2">
    <source>
        <dbReference type="SAM" id="MobiDB-lite"/>
    </source>
</evidence>
<dbReference type="GO" id="GO:0008237">
    <property type="term" value="F:metallopeptidase activity"/>
    <property type="evidence" value="ECO:0007669"/>
    <property type="project" value="InterPro"/>
</dbReference>
<gene>
    <name evidence="4" type="ORF">K933_08382</name>
</gene>
<dbReference type="InterPro" id="IPR036059">
    <property type="entry name" value="TldD/PmbA_sf"/>
</dbReference>
<dbReference type="EMBL" id="ASGZ01000028">
    <property type="protein sequence ID" value="ESP88462.1"/>
    <property type="molecule type" value="Genomic_DNA"/>
</dbReference>
<dbReference type="GO" id="GO:0006508">
    <property type="term" value="P:proteolysis"/>
    <property type="evidence" value="ECO:0007669"/>
    <property type="project" value="InterPro"/>
</dbReference>
<accession>V4IZB5</accession>
<proteinExistence type="inferred from homology"/>
<keyword evidence="5" id="KW-1185">Reference proteome</keyword>
<evidence type="ECO:0000313" key="4">
    <source>
        <dbReference type="EMBL" id="ESP88462.1"/>
    </source>
</evidence>
<feature type="region of interest" description="Disordered" evidence="2">
    <location>
        <begin position="102"/>
        <end position="152"/>
    </location>
</feature>
<evidence type="ECO:0000256" key="1">
    <source>
        <dbReference type="ARBA" id="ARBA00005836"/>
    </source>
</evidence>
<dbReference type="Proteomes" id="UP000017840">
    <property type="component" value="Unassembled WGS sequence"/>
</dbReference>
<evidence type="ECO:0000313" key="5">
    <source>
        <dbReference type="Proteomes" id="UP000017840"/>
    </source>
</evidence>
<name>V4IZB5_9EURY</name>
<dbReference type="GO" id="GO:0005829">
    <property type="term" value="C:cytosol"/>
    <property type="evidence" value="ECO:0007669"/>
    <property type="project" value="TreeGrafter"/>
</dbReference>
<protein>
    <submittedName>
        <fullName evidence="4">Peptidase U62 modulator of DNA gyrase</fullName>
    </submittedName>
</protein>
<dbReference type="STRING" id="1324957.K933_08382"/>
<dbReference type="InterPro" id="IPR051463">
    <property type="entry name" value="Peptidase_U62_metallo"/>
</dbReference>
<dbReference type="SUPFAM" id="SSF111283">
    <property type="entry name" value="Putative modulator of DNA gyrase, PmbA/TldD"/>
    <property type="match status" value="1"/>
</dbReference>